<dbReference type="GeneID" id="74307302"/>
<keyword evidence="1" id="KW-0812">Transmembrane</keyword>
<sequence>MRNRFQSIIVLLLLSAAIVPAASAAFQVVPWVEPTPEPTPVEEEPLPIIPALMLIGGISLIGYFFILPKYEANQRKKAFEKIRAESARLRDI</sequence>
<name>A0A9E7PPL6_9EURY</name>
<reference evidence="2" key="1">
    <citation type="submission" date="2022-04" db="EMBL/GenBank/DDBJ databases">
        <title>Complete genome of Methanoplanus endosymbiosus DSM 3599.</title>
        <authorList>
            <person name="Chen S.-C."/>
            <person name="You Y.-T."/>
            <person name="Zhou Y.-Z."/>
            <person name="Lai M.-C."/>
        </authorList>
    </citation>
    <scope>NUCLEOTIDE SEQUENCE</scope>
    <source>
        <strain evidence="2">DSM 3599</strain>
    </source>
</reference>
<accession>A0A9E7PPL6</accession>
<keyword evidence="1" id="KW-1133">Transmembrane helix</keyword>
<keyword evidence="3" id="KW-1185">Reference proteome</keyword>
<dbReference type="EMBL" id="CP096115">
    <property type="protein sequence ID" value="UUX93730.1"/>
    <property type="molecule type" value="Genomic_DNA"/>
</dbReference>
<feature type="transmembrane region" description="Helical" evidence="1">
    <location>
        <begin position="48"/>
        <end position="67"/>
    </location>
</feature>
<evidence type="ECO:0000313" key="2">
    <source>
        <dbReference type="EMBL" id="UUX93730.1"/>
    </source>
</evidence>
<dbReference type="AlphaFoldDB" id="A0A9E7PPL6"/>
<organism evidence="2 3">
    <name type="scientific">Methanoplanus endosymbiosus</name>
    <dbReference type="NCBI Taxonomy" id="33865"/>
    <lineage>
        <taxon>Archaea</taxon>
        <taxon>Methanobacteriati</taxon>
        <taxon>Methanobacteriota</taxon>
        <taxon>Stenosarchaea group</taxon>
        <taxon>Methanomicrobia</taxon>
        <taxon>Methanomicrobiales</taxon>
        <taxon>Methanomicrobiaceae</taxon>
        <taxon>Methanoplanus</taxon>
    </lineage>
</organism>
<gene>
    <name evidence="2" type="ORF">L6E24_06345</name>
</gene>
<dbReference type="Proteomes" id="UP001060368">
    <property type="component" value="Chromosome"/>
</dbReference>
<evidence type="ECO:0000313" key="3">
    <source>
        <dbReference type="Proteomes" id="UP001060368"/>
    </source>
</evidence>
<dbReference type="KEGG" id="mend:L6E24_06345"/>
<keyword evidence="1" id="KW-0472">Membrane</keyword>
<proteinExistence type="predicted"/>
<evidence type="ECO:0000256" key="1">
    <source>
        <dbReference type="SAM" id="Phobius"/>
    </source>
</evidence>
<protein>
    <submittedName>
        <fullName evidence="2">Uncharacterized protein</fullName>
    </submittedName>
</protein>
<dbReference type="RefSeq" id="WP_257743866.1">
    <property type="nucleotide sequence ID" value="NZ_CP096115.1"/>
</dbReference>